<dbReference type="RefSeq" id="WP_013044475.1">
    <property type="nucleotide sequence ID" value="NC_014008.1"/>
</dbReference>
<name>D5EQ20_CORAD</name>
<reference evidence="2 3" key="1">
    <citation type="journal article" date="2010" name="Stand. Genomic Sci.">
        <title>Complete genome sequence of Coraliomargarita akajimensis type strain (04OKA010-24).</title>
        <authorList>
            <person name="Mavromatis K."/>
            <person name="Abt B."/>
            <person name="Brambilla E."/>
            <person name="Lapidus A."/>
            <person name="Copeland A."/>
            <person name="Deshpande S."/>
            <person name="Nolan M."/>
            <person name="Lucas S."/>
            <person name="Tice H."/>
            <person name="Cheng J.F."/>
            <person name="Han C."/>
            <person name="Detter J.C."/>
            <person name="Woyke T."/>
            <person name="Goodwin L."/>
            <person name="Pitluck S."/>
            <person name="Held B."/>
            <person name="Brettin T."/>
            <person name="Tapia R."/>
            <person name="Ivanova N."/>
            <person name="Mikhailova N."/>
            <person name="Pati A."/>
            <person name="Liolios K."/>
            <person name="Chen A."/>
            <person name="Palaniappan K."/>
            <person name="Land M."/>
            <person name="Hauser L."/>
            <person name="Chang Y.J."/>
            <person name="Jeffries C.D."/>
            <person name="Rohde M."/>
            <person name="Goker M."/>
            <person name="Bristow J."/>
            <person name="Eisen J.A."/>
            <person name="Markowitz V."/>
            <person name="Hugenholtz P."/>
            <person name="Klenk H.P."/>
            <person name="Kyrpides N.C."/>
        </authorList>
    </citation>
    <scope>NUCLEOTIDE SEQUENCE [LARGE SCALE GENOMIC DNA]</scope>
    <source>
        <strain evidence="3">DSM 45221 / IAM 15411 / JCM 23193 / KCTC 12865</strain>
    </source>
</reference>
<keyword evidence="1" id="KW-0732">Signal</keyword>
<dbReference type="HOGENOM" id="CLU_057858_1_0_0"/>
<keyword evidence="3" id="KW-1185">Reference proteome</keyword>
<dbReference type="EMBL" id="CP001998">
    <property type="protein sequence ID" value="ADE55753.1"/>
    <property type="molecule type" value="Genomic_DNA"/>
</dbReference>
<organism evidence="2 3">
    <name type="scientific">Coraliomargarita akajimensis (strain DSM 45221 / IAM 15411 / JCM 23193 / KCTC 12865 / 04OKA010-24)</name>
    <dbReference type="NCBI Taxonomy" id="583355"/>
    <lineage>
        <taxon>Bacteria</taxon>
        <taxon>Pseudomonadati</taxon>
        <taxon>Verrucomicrobiota</taxon>
        <taxon>Opitutia</taxon>
        <taxon>Puniceicoccales</taxon>
        <taxon>Coraliomargaritaceae</taxon>
        <taxon>Coraliomargarita</taxon>
    </lineage>
</organism>
<accession>D5EQ20</accession>
<evidence type="ECO:0000313" key="3">
    <source>
        <dbReference type="Proteomes" id="UP000000925"/>
    </source>
</evidence>
<dbReference type="STRING" id="583355.Caka_2738"/>
<dbReference type="eggNOG" id="ENOG502Z8D0">
    <property type="taxonomic scope" value="Bacteria"/>
</dbReference>
<proteinExistence type="predicted"/>
<evidence type="ECO:0000256" key="1">
    <source>
        <dbReference type="SAM" id="SignalP"/>
    </source>
</evidence>
<dbReference type="AlphaFoldDB" id="D5EQ20"/>
<feature type="signal peptide" evidence="1">
    <location>
        <begin position="1"/>
        <end position="28"/>
    </location>
</feature>
<gene>
    <name evidence="2" type="ordered locus">Caka_2738</name>
</gene>
<dbReference type="OrthoDB" id="7593840at2"/>
<protein>
    <recommendedName>
        <fullName evidence="4">Transporter</fullName>
    </recommendedName>
</protein>
<evidence type="ECO:0000313" key="2">
    <source>
        <dbReference type="EMBL" id="ADE55753.1"/>
    </source>
</evidence>
<sequence>MSSLPNPRFDAVLSVVTALLLTVSSASAHMGEGAHNAAQQEYPFVLPILGQKAIDAGEELPLPFGISFAYYYVDRDIEVSTVSASINNNPVQSVDDYFAFDVGTTVHTATVRLDTWIFPFLNVYGLFGHIDNTSKINARVNLGGNEYTLQADGGFEGMTSGVGMVLAAGYQDFFMTLDGNYVYTDLGNAFNSRFEGQIYNARAGWKGKIDGHNTRIWLGATYWDTERTMSGSIPVNGGPVQKINFEVTQKPVNPSNFSIGCNYEFNEHYNIVVDLGSNFKDATIFLLSLNYRFHE</sequence>
<dbReference type="Proteomes" id="UP000000925">
    <property type="component" value="Chromosome"/>
</dbReference>
<evidence type="ECO:0008006" key="4">
    <source>
        <dbReference type="Google" id="ProtNLM"/>
    </source>
</evidence>
<dbReference type="KEGG" id="caa:Caka_2738"/>
<feature type="chain" id="PRO_5003071653" description="Transporter" evidence="1">
    <location>
        <begin position="29"/>
        <end position="295"/>
    </location>
</feature>